<keyword evidence="4" id="KW-1185">Reference proteome</keyword>
<keyword evidence="2" id="KW-1133">Transmembrane helix</keyword>
<keyword evidence="2" id="KW-0472">Membrane</keyword>
<sequence length="241" mass="24831">MTITTTTLSRAAGAAAVVGGLLYIGVQINHPHLDLDLVSTTEWKVRQSMKVGFATLSLAGITGMYLRQVRRTGVLGLIGYVVLALGFIFMVSVEVTGAVVMPAIAHSSPGFVSDVLAVAVPGGHAAGDIGLMGALINLDGVLYLAGGLLFGIALFRAHVLARWAAALLALGAVATLAIPALPQVNFRLFAIPTGVALVGLGCSLWRDQRTPAALPPAEARSPLLDTDSRRATSAAAEVRSS</sequence>
<organism evidence="3 4">
    <name type="scientific">Cellulomonas chitinilytica</name>
    <dbReference type="NCBI Taxonomy" id="398759"/>
    <lineage>
        <taxon>Bacteria</taxon>
        <taxon>Bacillati</taxon>
        <taxon>Actinomycetota</taxon>
        <taxon>Actinomycetes</taxon>
        <taxon>Micrococcales</taxon>
        <taxon>Cellulomonadaceae</taxon>
        <taxon>Cellulomonas</taxon>
    </lineage>
</organism>
<dbReference type="RefSeq" id="WP_203751781.1">
    <property type="nucleotide sequence ID" value="NZ_BONK01000005.1"/>
</dbReference>
<evidence type="ECO:0000313" key="3">
    <source>
        <dbReference type="EMBL" id="GIG21125.1"/>
    </source>
</evidence>
<evidence type="ECO:0008006" key="5">
    <source>
        <dbReference type="Google" id="ProtNLM"/>
    </source>
</evidence>
<evidence type="ECO:0000256" key="2">
    <source>
        <dbReference type="SAM" id="Phobius"/>
    </source>
</evidence>
<dbReference type="Proteomes" id="UP000632740">
    <property type="component" value="Unassembled WGS sequence"/>
</dbReference>
<feature type="transmembrane region" description="Helical" evidence="2">
    <location>
        <begin position="160"/>
        <end position="180"/>
    </location>
</feature>
<feature type="region of interest" description="Disordered" evidence="1">
    <location>
        <begin position="213"/>
        <end position="241"/>
    </location>
</feature>
<proteinExistence type="predicted"/>
<evidence type="ECO:0000313" key="4">
    <source>
        <dbReference type="Proteomes" id="UP000632740"/>
    </source>
</evidence>
<evidence type="ECO:0000256" key="1">
    <source>
        <dbReference type="SAM" id="MobiDB-lite"/>
    </source>
</evidence>
<keyword evidence="2" id="KW-0812">Transmembrane</keyword>
<feature type="transmembrane region" description="Helical" evidence="2">
    <location>
        <begin position="186"/>
        <end position="205"/>
    </location>
</feature>
<accession>A0A919TYZ4</accession>
<dbReference type="EMBL" id="BONK01000005">
    <property type="protein sequence ID" value="GIG21125.1"/>
    <property type="molecule type" value="Genomic_DNA"/>
</dbReference>
<feature type="transmembrane region" description="Helical" evidence="2">
    <location>
        <begin position="48"/>
        <end position="66"/>
    </location>
</feature>
<gene>
    <name evidence="3" type="ORF">Cch01nite_18490</name>
</gene>
<protein>
    <recommendedName>
        <fullName evidence="5">DUF4386 family protein</fullName>
    </recommendedName>
</protein>
<comment type="caution">
    <text evidence="3">The sequence shown here is derived from an EMBL/GenBank/DDBJ whole genome shotgun (WGS) entry which is preliminary data.</text>
</comment>
<name>A0A919TYZ4_9CELL</name>
<dbReference type="AlphaFoldDB" id="A0A919TYZ4"/>
<feature type="transmembrane region" description="Helical" evidence="2">
    <location>
        <begin position="7"/>
        <end position="28"/>
    </location>
</feature>
<feature type="transmembrane region" description="Helical" evidence="2">
    <location>
        <begin position="73"/>
        <end position="93"/>
    </location>
</feature>
<feature type="transmembrane region" description="Helical" evidence="2">
    <location>
        <begin position="129"/>
        <end position="153"/>
    </location>
</feature>
<reference evidence="3" key="1">
    <citation type="submission" date="2021-01" db="EMBL/GenBank/DDBJ databases">
        <title>Whole genome shotgun sequence of Cellulomonas chitinilytica NBRC 110799.</title>
        <authorList>
            <person name="Komaki H."/>
            <person name="Tamura T."/>
        </authorList>
    </citation>
    <scope>NUCLEOTIDE SEQUENCE</scope>
    <source>
        <strain evidence="3">NBRC 110799</strain>
    </source>
</reference>